<organism evidence="1 2">
    <name type="scientific">Tatumella ptyseos</name>
    <dbReference type="NCBI Taxonomy" id="82987"/>
    <lineage>
        <taxon>Bacteria</taxon>
        <taxon>Pseudomonadati</taxon>
        <taxon>Pseudomonadota</taxon>
        <taxon>Gammaproteobacteria</taxon>
        <taxon>Enterobacterales</taxon>
        <taxon>Erwiniaceae</taxon>
        <taxon>Tatumella</taxon>
    </lineage>
</organism>
<accession>A0A2X5PDQ3</accession>
<dbReference type="AlphaFoldDB" id="A0A2X5PDQ3"/>
<sequence length="50" mass="5587">MSFQASEPIWTGGGSVQMSSITNFRDGDFRREHAAIQIGMNNTSRTIKRV</sequence>
<dbReference type="KEGG" id="tpty:NCTC11468_01902"/>
<reference evidence="1 2" key="1">
    <citation type="submission" date="2018-06" db="EMBL/GenBank/DDBJ databases">
        <authorList>
            <consortium name="Pathogen Informatics"/>
            <person name="Doyle S."/>
        </authorList>
    </citation>
    <scope>NUCLEOTIDE SEQUENCE [LARGE SCALE GENOMIC DNA]</scope>
    <source>
        <strain evidence="1 2">NCTC11468</strain>
    </source>
</reference>
<dbReference type="EMBL" id="LS483499">
    <property type="protein sequence ID" value="SQK74902.1"/>
    <property type="molecule type" value="Genomic_DNA"/>
</dbReference>
<evidence type="ECO:0000313" key="1">
    <source>
        <dbReference type="EMBL" id="SQK74902.1"/>
    </source>
</evidence>
<gene>
    <name evidence="1" type="ORF">NCTC11468_01902</name>
</gene>
<proteinExistence type="predicted"/>
<protein>
    <submittedName>
        <fullName evidence="1">Uncharacterized protein</fullName>
    </submittedName>
</protein>
<name>A0A2X5PDQ3_9GAMM</name>
<evidence type="ECO:0000313" key="2">
    <source>
        <dbReference type="Proteomes" id="UP000248758"/>
    </source>
</evidence>
<dbReference type="Proteomes" id="UP000248758">
    <property type="component" value="Chromosome 1"/>
</dbReference>